<dbReference type="InterPro" id="IPR015330">
    <property type="entry name" value="DNA_primase/pol_bifunc_N"/>
</dbReference>
<name>A0ABY8PRD0_9BACT</name>
<gene>
    <name evidence="2" type="ORF">JRV97_01060</name>
</gene>
<reference evidence="2 3" key="1">
    <citation type="submission" date="2021-02" db="EMBL/GenBank/DDBJ databases">
        <title>Characterization of Marinitoga sp. nov. str. BP5-C20A.</title>
        <authorList>
            <person name="Erauso G."/>
            <person name="Postec A."/>
        </authorList>
    </citation>
    <scope>NUCLEOTIDE SEQUENCE [LARGE SCALE GENOMIC DNA]</scope>
    <source>
        <strain evidence="2 3">BP5-C20A</strain>
    </source>
</reference>
<sequence length="187" mass="22091">MNNGKLTRVVEMWRRNNFKVIPLYNYQKRPIFNDWPHYVYNEKDFEKITGYGLLTGIKIKDDIYFHVIDIDVYDNTKNNLLKNIINYLKLKNPFIQKTVSGGYHIFFVTNKVFNKSKIVMNNYAIELLGKGQIVVGYGSQVYSNKTNKYGVYELLPKSKNINYIESKIIDKMFNYKQKNTLNSKIIS</sequence>
<dbReference type="Pfam" id="PF09250">
    <property type="entry name" value="Prim-Pol"/>
    <property type="match status" value="1"/>
</dbReference>
<organism evidence="2 3">
    <name type="scientific">Marinitoga aeolica</name>
    <dbReference type="NCBI Taxonomy" id="2809031"/>
    <lineage>
        <taxon>Bacteria</taxon>
        <taxon>Thermotogati</taxon>
        <taxon>Thermotogota</taxon>
        <taxon>Thermotogae</taxon>
        <taxon>Petrotogales</taxon>
        <taxon>Petrotogaceae</taxon>
        <taxon>Marinitoga</taxon>
    </lineage>
</organism>
<accession>A0ABY8PRD0</accession>
<protein>
    <submittedName>
        <fullName evidence="2">Bifunctional DNA primase/polymerase</fullName>
    </submittedName>
</protein>
<dbReference type="Proteomes" id="UP001232493">
    <property type="component" value="Chromosome"/>
</dbReference>
<evidence type="ECO:0000313" key="3">
    <source>
        <dbReference type="Proteomes" id="UP001232493"/>
    </source>
</evidence>
<keyword evidence="3" id="KW-1185">Reference proteome</keyword>
<evidence type="ECO:0000313" key="2">
    <source>
        <dbReference type="EMBL" id="WGS65176.1"/>
    </source>
</evidence>
<dbReference type="EMBL" id="CP069362">
    <property type="protein sequence ID" value="WGS65176.1"/>
    <property type="molecule type" value="Genomic_DNA"/>
</dbReference>
<dbReference type="RefSeq" id="WP_280999434.1">
    <property type="nucleotide sequence ID" value="NZ_CP069362.1"/>
</dbReference>
<proteinExistence type="predicted"/>
<dbReference type="SUPFAM" id="SSF56747">
    <property type="entry name" value="Prim-pol domain"/>
    <property type="match status" value="1"/>
</dbReference>
<feature type="domain" description="DNA primase/polymerase bifunctional N-terminal" evidence="1">
    <location>
        <begin position="13"/>
        <end position="149"/>
    </location>
</feature>
<evidence type="ECO:0000259" key="1">
    <source>
        <dbReference type="Pfam" id="PF09250"/>
    </source>
</evidence>